<reference evidence="2" key="1">
    <citation type="submission" date="2016-10" db="EMBL/GenBank/DDBJ databases">
        <authorList>
            <person name="Varghese N."/>
            <person name="Submissions S."/>
        </authorList>
    </citation>
    <scope>NUCLEOTIDE SEQUENCE [LARGE SCALE GENOMIC DNA]</scope>
    <source>
        <strain evidence="2">DSM 44526</strain>
    </source>
</reference>
<evidence type="ECO:0000313" key="1">
    <source>
        <dbReference type="EMBL" id="SDG71011.1"/>
    </source>
</evidence>
<dbReference type="Proteomes" id="UP000198863">
    <property type="component" value="Unassembled WGS sequence"/>
</dbReference>
<protein>
    <recommendedName>
        <fullName evidence="3">MT0933-like antitoxin protein</fullName>
    </recommendedName>
</protein>
<proteinExistence type="predicted"/>
<evidence type="ECO:0000313" key="2">
    <source>
        <dbReference type="Proteomes" id="UP000198863"/>
    </source>
</evidence>
<keyword evidence="2" id="KW-1185">Reference proteome</keyword>
<name>A0A1G7WGE9_9ACTN</name>
<organism evidence="1 2">
    <name type="scientific">Klenkia brasiliensis</name>
    <dbReference type="NCBI Taxonomy" id="333142"/>
    <lineage>
        <taxon>Bacteria</taxon>
        <taxon>Bacillati</taxon>
        <taxon>Actinomycetota</taxon>
        <taxon>Actinomycetes</taxon>
        <taxon>Geodermatophilales</taxon>
        <taxon>Geodermatophilaceae</taxon>
        <taxon>Klenkia</taxon>
    </lineage>
</organism>
<sequence length="60" mass="6523">MSPVASLFDRIAKFAKSPQGQRAIQQATQKAQQFAKDPKNRAKIDQVRAKLQGGGGKGLR</sequence>
<accession>A0A1G7WGE9</accession>
<gene>
    <name evidence="1" type="ORF">SAMN05660324_3330</name>
</gene>
<dbReference type="EMBL" id="FNCF01000005">
    <property type="protein sequence ID" value="SDG71011.1"/>
    <property type="molecule type" value="Genomic_DNA"/>
</dbReference>
<dbReference type="AlphaFoldDB" id="A0A1G7WGE9"/>
<evidence type="ECO:0008006" key="3">
    <source>
        <dbReference type="Google" id="ProtNLM"/>
    </source>
</evidence>